<evidence type="ECO:0000313" key="4">
    <source>
        <dbReference type="EMBL" id="RHZ85962.1"/>
    </source>
</evidence>
<keyword evidence="1" id="KW-1133">Transmembrane helix</keyword>
<evidence type="ECO:0000313" key="5">
    <source>
        <dbReference type="Proteomes" id="UP000266861"/>
    </source>
</evidence>
<dbReference type="InterPro" id="IPR006571">
    <property type="entry name" value="TLDc_dom"/>
</dbReference>
<accession>A0A397JFN2</accession>
<organism evidence="4 5">
    <name type="scientific">Diversispora epigaea</name>
    <dbReference type="NCBI Taxonomy" id="1348612"/>
    <lineage>
        <taxon>Eukaryota</taxon>
        <taxon>Fungi</taxon>
        <taxon>Fungi incertae sedis</taxon>
        <taxon>Mucoromycota</taxon>
        <taxon>Glomeromycotina</taxon>
        <taxon>Glomeromycetes</taxon>
        <taxon>Diversisporales</taxon>
        <taxon>Diversisporaceae</taxon>
        <taxon>Diversispora</taxon>
    </lineage>
</organism>
<keyword evidence="1" id="KW-0472">Membrane</keyword>
<sequence>MNNSEIVDFSNLLENSEGYNVKIIAGEEPNVKEFKAHSSILSNRSAYFKSALSSRWARVENGITIFNKPNISPLVFEVLLKYFYTGIISVENNEINLVDIAIASDELQLPEAYQQLEERLLKDKLAWKLREIITIFQHDHFTTLYNNAIRFVCRNPKIIFESEDFFEMKEIHLINLLKCDELELEEIKIWEYLIQWGIENTNSILDYDFTKWTPENFMDLKNTLCNCISHVRFFQMSPGDYTEVRAHFKDILPNGLDDDITQYFLNPNSRPSVNILPLRGYSFESNIINANDTGLIASWIDKRRTLYHFKDLPFKFKLIYRASRDGFEINNFHNNCDNKGPTVIVIKVRDSGEIIGGYNPSEWRRVKIEDERSSLLSHSNDFDYQYQISNSFIFSLTNRSIPILSRISSKKEAITWSRNNGPCFGLQDLRITSERCFNRVFGESRIHSYEKKIICRETFDIEEYEVFQIIDERFSRYINRMIMNIFKIIHFTIWMIKVICLFAAYYFLPISLVISPFLLSYFSFHYIP</sequence>
<dbReference type="EMBL" id="PQFF01000055">
    <property type="protein sequence ID" value="RHZ85962.1"/>
    <property type="molecule type" value="Genomic_DNA"/>
</dbReference>
<dbReference type="Pfam" id="PF07534">
    <property type="entry name" value="TLD"/>
    <property type="match status" value="1"/>
</dbReference>
<dbReference type="PROSITE" id="PS50097">
    <property type="entry name" value="BTB"/>
    <property type="match status" value="1"/>
</dbReference>
<feature type="domain" description="TLDc" evidence="3">
    <location>
        <begin position="286"/>
        <end position="470"/>
    </location>
</feature>
<dbReference type="SMART" id="SM00225">
    <property type="entry name" value="BTB"/>
    <property type="match status" value="1"/>
</dbReference>
<evidence type="ECO:0000259" key="3">
    <source>
        <dbReference type="PROSITE" id="PS51886"/>
    </source>
</evidence>
<dbReference type="PROSITE" id="PS51886">
    <property type="entry name" value="TLDC"/>
    <property type="match status" value="1"/>
</dbReference>
<dbReference type="AlphaFoldDB" id="A0A397JFN2"/>
<dbReference type="Gene3D" id="1.25.40.420">
    <property type="match status" value="1"/>
</dbReference>
<dbReference type="OrthoDB" id="298084at2759"/>
<dbReference type="SUPFAM" id="SSF54695">
    <property type="entry name" value="POZ domain"/>
    <property type="match status" value="1"/>
</dbReference>
<evidence type="ECO:0000256" key="1">
    <source>
        <dbReference type="SAM" id="Phobius"/>
    </source>
</evidence>
<dbReference type="InterPro" id="IPR011333">
    <property type="entry name" value="SKP1/BTB/POZ_sf"/>
</dbReference>
<gene>
    <name evidence="4" type="ORF">Glove_58g82</name>
</gene>
<reference evidence="4 5" key="1">
    <citation type="submission" date="2018-08" db="EMBL/GenBank/DDBJ databases">
        <title>Genome and evolution of the arbuscular mycorrhizal fungus Diversispora epigaea (formerly Glomus versiforme) and its bacterial endosymbionts.</title>
        <authorList>
            <person name="Sun X."/>
            <person name="Fei Z."/>
            <person name="Harrison M."/>
        </authorList>
    </citation>
    <scope>NUCLEOTIDE SEQUENCE [LARGE SCALE GENOMIC DNA]</scope>
    <source>
        <strain evidence="4 5">IT104</strain>
    </source>
</reference>
<dbReference type="Pfam" id="PF00651">
    <property type="entry name" value="BTB"/>
    <property type="match status" value="1"/>
</dbReference>
<keyword evidence="1" id="KW-0812">Transmembrane</keyword>
<dbReference type="PANTHER" id="PTHR24410:SF23">
    <property type="entry name" value="BTB DOMAIN-CONTAINING PROTEIN-RELATED"/>
    <property type="match status" value="1"/>
</dbReference>
<dbReference type="InterPro" id="IPR000210">
    <property type="entry name" value="BTB/POZ_dom"/>
</dbReference>
<name>A0A397JFN2_9GLOM</name>
<feature type="domain" description="BTB" evidence="2">
    <location>
        <begin position="19"/>
        <end position="92"/>
    </location>
</feature>
<feature type="transmembrane region" description="Helical" evidence="1">
    <location>
        <begin position="510"/>
        <end position="527"/>
    </location>
</feature>
<keyword evidence="5" id="KW-1185">Reference proteome</keyword>
<evidence type="ECO:0008006" key="6">
    <source>
        <dbReference type="Google" id="ProtNLM"/>
    </source>
</evidence>
<evidence type="ECO:0000259" key="2">
    <source>
        <dbReference type="PROSITE" id="PS50097"/>
    </source>
</evidence>
<dbReference type="PANTHER" id="PTHR24410">
    <property type="entry name" value="HL07962P-RELATED"/>
    <property type="match status" value="1"/>
</dbReference>
<protein>
    <recommendedName>
        <fullName evidence="6">BTB domain-containing protein</fullName>
    </recommendedName>
</protein>
<dbReference type="Pfam" id="PF07707">
    <property type="entry name" value="BACK"/>
    <property type="match status" value="1"/>
</dbReference>
<dbReference type="Gene3D" id="3.30.710.10">
    <property type="entry name" value="Potassium Channel Kv1.1, Chain A"/>
    <property type="match status" value="1"/>
</dbReference>
<dbReference type="CDD" id="cd18186">
    <property type="entry name" value="BTB_POZ_ZBTB_KLHL-like"/>
    <property type="match status" value="1"/>
</dbReference>
<dbReference type="InterPro" id="IPR051481">
    <property type="entry name" value="BTB-POZ/Galectin-3-binding"/>
</dbReference>
<dbReference type="InterPro" id="IPR011705">
    <property type="entry name" value="BACK"/>
</dbReference>
<dbReference type="Proteomes" id="UP000266861">
    <property type="component" value="Unassembled WGS sequence"/>
</dbReference>
<proteinExistence type="predicted"/>
<comment type="caution">
    <text evidence="4">The sequence shown here is derived from an EMBL/GenBank/DDBJ whole genome shotgun (WGS) entry which is preliminary data.</text>
</comment>